<evidence type="ECO:0000313" key="2">
    <source>
        <dbReference type="EMBL" id="GJD51103.1"/>
    </source>
</evidence>
<dbReference type="Proteomes" id="UP001055167">
    <property type="component" value="Unassembled WGS sequence"/>
</dbReference>
<reference evidence="2" key="1">
    <citation type="journal article" date="2021" name="Front. Microbiol.">
        <title>Comprehensive Comparative Genomics and Phenotyping of Methylobacterium Species.</title>
        <authorList>
            <person name="Alessa O."/>
            <person name="Ogura Y."/>
            <person name="Fujitani Y."/>
            <person name="Takami H."/>
            <person name="Hayashi T."/>
            <person name="Sahin N."/>
            <person name="Tani A."/>
        </authorList>
    </citation>
    <scope>NUCLEOTIDE SEQUENCE</scope>
    <source>
        <strain evidence="2">KCTC 52305</strain>
    </source>
</reference>
<proteinExistence type="predicted"/>
<evidence type="ECO:0000313" key="3">
    <source>
        <dbReference type="Proteomes" id="UP001055167"/>
    </source>
</evidence>
<protein>
    <recommendedName>
        <fullName evidence="1">DUF7146 domain-containing protein</fullName>
    </recommendedName>
</protein>
<dbReference type="SUPFAM" id="SSF57783">
    <property type="entry name" value="Zinc beta-ribbon"/>
    <property type="match status" value="1"/>
</dbReference>
<keyword evidence="3" id="KW-1185">Reference proteome</keyword>
<evidence type="ECO:0000259" key="1">
    <source>
        <dbReference type="Pfam" id="PF23639"/>
    </source>
</evidence>
<dbReference type="Gene3D" id="3.90.580.10">
    <property type="entry name" value="Zinc finger, CHC2-type domain"/>
    <property type="match status" value="1"/>
</dbReference>
<dbReference type="InterPro" id="IPR055570">
    <property type="entry name" value="DUF7146"/>
</dbReference>
<gene>
    <name evidence="2" type="ORF">OPKNFCMD_3854</name>
</gene>
<name>A0ABQ4R0I0_9HYPH</name>
<feature type="domain" description="DUF7146" evidence="1">
    <location>
        <begin position="138"/>
        <end position="237"/>
    </location>
</feature>
<dbReference type="InterPro" id="IPR036977">
    <property type="entry name" value="DNA_primase_Znf_CHC2"/>
</dbReference>
<accession>A0ABQ4R0I0</accession>
<reference evidence="2" key="2">
    <citation type="submission" date="2021-08" db="EMBL/GenBank/DDBJ databases">
        <authorList>
            <person name="Tani A."/>
            <person name="Ola A."/>
            <person name="Ogura Y."/>
            <person name="Katsura K."/>
            <person name="Hayashi T."/>
        </authorList>
    </citation>
    <scope>NUCLEOTIDE SEQUENCE</scope>
    <source>
        <strain evidence="2">KCTC 52305</strain>
    </source>
</reference>
<dbReference type="Pfam" id="PF23639">
    <property type="entry name" value="DUF7146"/>
    <property type="match status" value="1"/>
</dbReference>
<dbReference type="EMBL" id="BPQH01000012">
    <property type="protein sequence ID" value="GJD51103.1"/>
    <property type="molecule type" value="Genomic_DNA"/>
</dbReference>
<comment type="caution">
    <text evidence="2">The sequence shown here is derived from an EMBL/GenBank/DDBJ whole genome shotgun (WGS) entry which is preliminary data.</text>
</comment>
<sequence>MGSAAHDAWVEEARAADLVAYARARSPKILRTTTEWIGPCPGCGGTDRFGISLRKSIWSCRQGGGTPIGGDVIALVQHVEGCDFRTACTILTGRRPPGVEPETEAERAERRAVRAAREVASRAKAAAAERESARFREAERERLRDLWRAAGPVADSPAEAYLARRGLAPPHGADLRCALAHPFFASGAHGAAVLHRGPALLAAIRGPGTGPEGRFAGLHATWIDLDAPDGKLRLADPATGECLPARKARGSVTDGRIELVRVVDPVRLVLGEGIETVLSAWEALRACRPVFVEGCAFWSGVALGNIAGKAADTVPHPSERRLDRAGRLRRLFVPSGTPADDAGPGIPIPPSVRELWLCGDGDSDRFATTLALERARRRYARPGLSVEIAWAPEGQDFNDVLRSAAA</sequence>
<dbReference type="RefSeq" id="WP_128562105.1">
    <property type="nucleotide sequence ID" value="NZ_BPQH01000012.1"/>
</dbReference>
<organism evidence="2 3">
    <name type="scientific">Methylobacterium crusticola</name>
    <dbReference type="NCBI Taxonomy" id="1697972"/>
    <lineage>
        <taxon>Bacteria</taxon>
        <taxon>Pseudomonadati</taxon>
        <taxon>Pseudomonadota</taxon>
        <taxon>Alphaproteobacteria</taxon>
        <taxon>Hyphomicrobiales</taxon>
        <taxon>Methylobacteriaceae</taxon>
        <taxon>Methylobacterium</taxon>
    </lineage>
</organism>